<dbReference type="Proteomes" id="UP000325295">
    <property type="component" value="Chromosome"/>
</dbReference>
<reference evidence="3 4" key="1">
    <citation type="submission" date="2019-09" db="EMBL/GenBank/DDBJ databases">
        <title>Complete Genome Sequence of Lactobacillus nenjiangensis SH-Y15, isolated from sauerkraut.</title>
        <authorList>
            <person name="Yang H."/>
        </authorList>
    </citation>
    <scope>NUCLEOTIDE SEQUENCE [LARGE SCALE GENOMIC DNA]</scope>
    <source>
        <strain evidence="3 4">SH-Y15</strain>
    </source>
</reference>
<dbReference type="EMBL" id="CP043939">
    <property type="protein sequence ID" value="QER67547.1"/>
    <property type="molecule type" value="Genomic_DNA"/>
</dbReference>
<protein>
    <recommendedName>
        <fullName evidence="2">Antitoxin</fullName>
    </recommendedName>
</protein>
<sequence length="96" mass="10730">MQDIYTPTKARQNLYSILKDVNANSRPVIITRANGDESSSAVLVSKKDWDAQQETMALLANGQLQFALAHEHDETEDIDDMIASIDSEIEHESPNE</sequence>
<evidence type="ECO:0000256" key="1">
    <source>
        <dbReference type="ARBA" id="ARBA00009981"/>
    </source>
</evidence>
<dbReference type="Pfam" id="PF02604">
    <property type="entry name" value="PhdYeFM_antitox"/>
    <property type="match status" value="1"/>
</dbReference>
<dbReference type="InterPro" id="IPR006442">
    <property type="entry name" value="Antitoxin_Phd/YefM"/>
</dbReference>
<dbReference type="KEGG" id="lnn:F0161_06550"/>
<dbReference type="Gene3D" id="3.40.1620.10">
    <property type="entry name" value="YefM-like domain"/>
    <property type="match status" value="1"/>
</dbReference>
<keyword evidence="4" id="KW-1185">Reference proteome</keyword>
<comment type="similarity">
    <text evidence="1 2">Belongs to the phD/YefM antitoxin family.</text>
</comment>
<comment type="function">
    <text evidence="2">Antitoxin component of a type II toxin-antitoxin (TA) system.</text>
</comment>
<evidence type="ECO:0000313" key="3">
    <source>
        <dbReference type="EMBL" id="QER67547.1"/>
    </source>
</evidence>
<proteinExistence type="inferred from homology"/>
<organism evidence="3 4">
    <name type="scientific">Paucilactobacillus nenjiangensis</name>
    <dbReference type="NCBI Taxonomy" id="1296540"/>
    <lineage>
        <taxon>Bacteria</taxon>
        <taxon>Bacillati</taxon>
        <taxon>Bacillota</taxon>
        <taxon>Bacilli</taxon>
        <taxon>Lactobacillales</taxon>
        <taxon>Lactobacillaceae</taxon>
        <taxon>Paucilactobacillus</taxon>
    </lineage>
</organism>
<accession>A0A5P1X5M1</accession>
<name>A0A5P1X5M1_9LACO</name>
<dbReference type="AlphaFoldDB" id="A0A5P1X5M1"/>
<dbReference type="NCBIfam" id="TIGR01552">
    <property type="entry name" value="phd_fam"/>
    <property type="match status" value="1"/>
</dbReference>
<evidence type="ECO:0000256" key="2">
    <source>
        <dbReference type="RuleBase" id="RU362080"/>
    </source>
</evidence>
<dbReference type="SUPFAM" id="SSF143120">
    <property type="entry name" value="YefM-like"/>
    <property type="match status" value="1"/>
</dbReference>
<evidence type="ECO:0000313" key="4">
    <source>
        <dbReference type="Proteomes" id="UP000325295"/>
    </source>
</evidence>
<dbReference type="RefSeq" id="WP_150204090.1">
    <property type="nucleotide sequence ID" value="NZ_CAUQTN010000078.1"/>
</dbReference>
<dbReference type="InterPro" id="IPR036165">
    <property type="entry name" value="YefM-like_sf"/>
</dbReference>
<gene>
    <name evidence="3" type="ORF">F0161_06550</name>
</gene>
<dbReference type="OrthoDB" id="2427986at2"/>